<proteinExistence type="predicted"/>
<sequence length="596" mass="65728">MSELEEGLAHRIYDYEGTLSDVVVVNDATINLDGSNRAPLMADINRVVGICMEGTVPFRPRNLMACVNRGVLVEEMSESRLRDSGDWTAGDVLVRWLYGSPLTDPAQSSWQLSGVAGQDFVRSVRLSYEGEHIANIVAVFVDECSLFEERPGISIGADSRVSAEEYRIAPLTQRPEMEASHTPAADLLVNVLKAVEDWGYDTAEQARGVLVDPLAANLQSLRSPLVRSGLLTIARSAELMSATRMTYRELWGFLTRALVGDAPSRIPRERLGEWVMANQPSGLGAEDDFERMRILSGLRFNQSIFGAGKRSIAPEGSMRDPVLKLLIPADPVSDAVPGSNPDAPDQGWATRISDAFAVHASEGTPLQSLLDSALEDGPLHAVVTDFDWRLDESFGQLLQLQHLKDEKRLEAIGWYGAYLTRLYAVSHGISAFRREVDMLIRTWAQSPHLPDDLKSPLRTLIRPKRNPTESGSSLLPLFDSRTEPITGRTATPKLAVRVREPELSTDRKGQGEQVLLVIATDGTTMSKVSLDFPLIREALACVDDHIGVTDLIDVTAPRLERVRASRLLSSHLHGAEFCLADGDREVQITQRYMKES</sequence>
<organism evidence="1 2">
    <name type="scientific">Arthrobacter cavernae</name>
    <dbReference type="NCBI Taxonomy" id="2817681"/>
    <lineage>
        <taxon>Bacteria</taxon>
        <taxon>Bacillati</taxon>
        <taxon>Actinomycetota</taxon>
        <taxon>Actinomycetes</taxon>
        <taxon>Micrococcales</taxon>
        <taxon>Micrococcaceae</taxon>
        <taxon>Arthrobacter</taxon>
    </lineage>
</organism>
<protein>
    <submittedName>
        <fullName evidence="1">Uncharacterized protein</fullName>
    </submittedName>
</protein>
<accession>A0A939HG07</accession>
<dbReference type="RefSeq" id="WP_207614380.1">
    <property type="nucleotide sequence ID" value="NZ_JAFNLL010000002.1"/>
</dbReference>
<dbReference type="AlphaFoldDB" id="A0A939HG07"/>
<comment type="caution">
    <text evidence="1">The sequence shown here is derived from an EMBL/GenBank/DDBJ whole genome shotgun (WGS) entry which is preliminary data.</text>
</comment>
<reference evidence="1" key="1">
    <citation type="submission" date="2021-03" db="EMBL/GenBank/DDBJ databases">
        <title>A new species, PO-11, isolated from a karst cave deposit.</title>
        <authorList>
            <person name="Zhaoxiaoyong W."/>
        </authorList>
    </citation>
    <scope>NUCLEOTIDE SEQUENCE</scope>
    <source>
        <strain evidence="1">PO-11</strain>
    </source>
</reference>
<evidence type="ECO:0000313" key="2">
    <source>
        <dbReference type="Proteomes" id="UP000664164"/>
    </source>
</evidence>
<evidence type="ECO:0000313" key="1">
    <source>
        <dbReference type="EMBL" id="MBO1266633.1"/>
    </source>
</evidence>
<dbReference type="EMBL" id="JAFNLL010000002">
    <property type="protein sequence ID" value="MBO1266633.1"/>
    <property type="molecule type" value="Genomic_DNA"/>
</dbReference>
<dbReference type="Proteomes" id="UP000664164">
    <property type="component" value="Unassembled WGS sequence"/>
</dbReference>
<name>A0A939HG07_9MICC</name>
<keyword evidence="2" id="KW-1185">Reference proteome</keyword>
<gene>
    <name evidence="1" type="ORF">J1902_01320</name>
</gene>